<dbReference type="KEGG" id="och:CES85_4338"/>
<dbReference type="PANTHER" id="PTHR33741">
    <property type="entry name" value="TRANSMEMBRANE PROTEIN DDB_G0269096-RELATED"/>
    <property type="match status" value="1"/>
</dbReference>
<keyword evidence="2" id="KW-0472">Membrane</keyword>
<feature type="transmembrane region" description="Helical" evidence="2">
    <location>
        <begin position="99"/>
        <end position="120"/>
    </location>
</feature>
<dbReference type="Proteomes" id="UP000215256">
    <property type="component" value="Chromosome 2"/>
</dbReference>
<name>A0A248UA25_9HYPH</name>
<dbReference type="AlphaFoldDB" id="A0A248UA25"/>
<feature type="transmembrane region" description="Helical" evidence="2">
    <location>
        <begin position="49"/>
        <end position="68"/>
    </location>
</feature>
<organism evidence="4 5">
    <name type="scientific">Ochrobactrum quorumnocens</name>
    <dbReference type="NCBI Taxonomy" id="271865"/>
    <lineage>
        <taxon>Bacteria</taxon>
        <taxon>Pseudomonadati</taxon>
        <taxon>Pseudomonadota</taxon>
        <taxon>Alphaproteobacteria</taxon>
        <taxon>Hyphomicrobiales</taxon>
        <taxon>Brucellaceae</taxon>
        <taxon>Brucella/Ochrobactrum group</taxon>
        <taxon>Ochrobactrum</taxon>
    </lineage>
</organism>
<protein>
    <submittedName>
        <fullName evidence="4">HPP family protein</fullName>
    </submittedName>
</protein>
<evidence type="ECO:0000313" key="4">
    <source>
        <dbReference type="EMBL" id="ASV83558.1"/>
    </source>
</evidence>
<feature type="transmembrane region" description="Helical" evidence="2">
    <location>
        <begin position="140"/>
        <end position="163"/>
    </location>
</feature>
<dbReference type="Gene3D" id="3.10.580.10">
    <property type="entry name" value="CBS-domain"/>
    <property type="match status" value="2"/>
</dbReference>
<dbReference type="SUPFAM" id="SSF54631">
    <property type="entry name" value="CBS-domain pair"/>
    <property type="match status" value="1"/>
</dbReference>
<dbReference type="Pfam" id="PF00571">
    <property type="entry name" value="CBS"/>
    <property type="match status" value="2"/>
</dbReference>
<accession>A0A248UA25</accession>
<keyword evidence="1" id="KW-0129">CBS domain</keyword>
<proteinExistence type="predicted"/>
<reference evidence="4 5" key="1">
    <citation type="submission" date="2017-07" db="EMBL/GenBank/DDBJ databases">
        <title>Phylogenetic study on the rhizospheric bacterium Ochrobactrum sp. A44.</title>
        <authorList>
            <person name="Krzyzanowska D.M."/>
            <person name="Ossowicki A."/>
            <person name="Rajewska M."/>
            <person name="Maciag T."/>
            <person name="Kaczynski Z."/>
            <person name="Czerwicka M."/>
            <person name="Jafra S."/>
        </authorList>
    </citation>
    <scope>NUCLEOTIDE SEQUENCE [LARGE SCALE GENOMIC DNA]</scope>
    <source>
        <strain evidence="4 5">A44</strain>
    </source>
</reference>
<dbReference type="InterPro" id="IPR046342">
    <property type="entry name" value="CBS_dom_sf"/>
</dbReference>
<dbReference type="OrthoDB" id="9811720at2"/>
<keyword evidence="2" id="KW-1133">Transmembrane helix</keyword>
<feature type="domain" description="CBS" evidence="3">
    <location>
        <begin position="244"/>
        <end position="300"/>
    </location>
</feature>
<dbReference type="InterPro" id="IPR058581">
    <property type="entry name" value="TM_HPP"/>
</dbReference>
<dbReference type="InterPro" id="IPR000644">
    <property type="entry name" value="CBS_dom"/>
</dbReference>
<evidence type="ECO:0000256" key="2">
    <source>
        <dbReference type="SAM" id="Phobius"/>
    </source>
</evidence>
<sequence length="377" mass="39685">MMFNGFRLFVPILAGANLRDRLIGSLGALIGICLTGLITALVVGKGIGLPLIVAPIGASAVLIFAVPASPLAQPWSVIGGNVISALVGITVVRFIGNPLIAIGVGVALAIAIMSLSRCLHPPGGAAALTAIIGGSNVTDLGYHFAFIPVGLNSVLLVALGIAFHKLAGRKYPHVPVAAPANTHKTNDLPAPLRVGFTSDDVASALKEVDETFDIDPGDLDRLLRQVELQALIRTHGTVTAKDIMSRDVISIAEHDSPDEARRLLLEHNIRTLPVVGEQGKLLGTIGLRELNQIAANVGVLMINAVKAQKDDPVVKLVPLLTDGRSHAIMVTDQDNIVQGLISQTDLLSALARSLRFQEPEPPKKRKSRLNLLRGAGI</sequence>
<dbReference type="InterPro" id="IPR007065">
    <property type="entry name" value="HPP"/>
</dbReference>
<evidence type="ECO:0000313" key="5">
    <source>
        <dbReference type="Proteomes" id="UP000215256"/>
    </source>
</evidence>
<keyword evidence="2" id="KW-0812">Transmembrane</keyword>
<evidence type="ECO:0000256" key="1">
    <source>
        <dbReference type="PROSITE-ProRule" id="PRU00703"/>
    </source>
</evidence>
<evidence type="ECO:0000259" key="3">
    <source>
        <dbReference type="PROSITE" id="PS51371"/>
    </source>
</evidence>
<dbReference type="SMART" id="SM00116">
    <property type="entry name" value="CBS"/>
    <property type="match status" value="2"/>
</dbReference>
<dbReference type="EMBL" id="CP022603">
    <property type="protein sequence ID" value="ASV83558.1"/>
    <property type="molecule type" value="Genomic_DNA"/>
</dbReference>
<dbReference type="PROSITE" id="PS51371">
    <property type="entry name" value="CBS"/>
    <property type="match status" value="1"/>
</dbReference>
<dbReference type="PANTHER" id="PTHR33741:SF5">
    <property type="entry name" value="TRANSMEMBRANE PROTEIN DDB_G0269096-RELATED"/>
    <property type="match status" value="1"/>
</dbReference>
<gene>
    <name evidence="4" type="ORF">CES85_4338</name>
</gene>
<dbReference type="Pfam" id="PF04982">
    <property type="entry name" value="TM_HPP"/>
    <property type="match status" value="1"/>
</dbReference>
<dbReference type="RefSeq" id="WP_095444506.1">
    <property type="nucleotide sequence ID" value="NZ_CP022603.1"/>
</dbReference>
<feature type="transmembrane region" description="Helical" evidence="2">
    <location>
        <begin position="22"/>
        <end position="42"/>
    </location>
</feature>
<feature type="transmembrane region" description="Helical" evidence="2">
    <location>
        <begin position="74"/>
        <end position="92"/>
    </location>
</feature>